<dbReference type="InterPro" id="IPR057965">
    <property type="entry name" value="STEEP1_dom"/>
</dbReference>
<dbReference type="AlphaFoldDB" id="A0A670KDR3"/>
<reference evidence="6" key="3">
    <citation type="submission" date="2025-09" db="UniProtKB">
        <authorList>
            <consortium name="Ensembl"/>
        </authorList>
    </citation>
    <scope>IDENTIFICATION</scope>
</reference>
<proteinExistence type="inferred from homology"/>
<protein>
    <recommendedName>
        <fullName evidence="2">STING ER exit protein</fullName>
    </recommendedName>
</protein>
<evidence type="ECO:0000259" key="5">
    <source>
        <dbReference type="Pfam" id="PF25809"/>
    </source>
</evidence>
<evidence type="ECO:0000256" key="3">
    <source>
        <dbReference type="ARBA" id="ARBA00046019"/>
    </source>
</evidence>
<evidence type="ECO:0000256" key="2">
    <source>
        <dbReference type="ARBA" id="ARBA00024237"/>
    </source>
</evidence>
<accession>A0A670KDR3</accession>
<feature type="region of interest" description="Disordered" evidence="4">
    <location>
        <begin position="205"/>
        <end position="227"/>
    </location>
</feature>
<evidence type="ECO:0000256" key="4">
    <source>
        <dbReference type="SAM" id="MobiDB-lite"/>
    </source>
</evidence>
<evidence type="ECO:0000313" key="6">
    <source>
        <dbReference type="Ensembl" id="ENSPMRP00000033764.1"/>
    </source>
</evidence>
<sequence>MPKVVSRSLACSDTRDREEYGEGEKPLHVYYCLCGQMVLVLDCALEKLPLRPRDRARVIDAAKHVYKLCNTQDEPEGAYLRRDGGGVERQCRKKCARCGLLLFYRHQPDGAPATFVVDGALVQFGQGWAQKQLQQLQQQPPPPPEKVMVTRRTKDMGKCGSVTVSTVDEEEEEIQAKEVAESYAQNARVIQKQLRREGACKRRLQEEAEMGGKKAKGKGTLIDKQFQ</sequence>
<dbReference type="GO" id="GO:0006888">
    <property type="term" value="P:endoplasmic reticulum to Golgi vesicle-mediated transport"/>
    <property type="evidence" value="ECO:0007669"/>
    <property type="project" value="TreeGrafter"/>
</dbReference>
<evidence type="ECO:0000313" key="7">
    <source>
        <dbReference type="Proteomes" id="UP000472272"/>
    </source>
</evidence>
<dbReference type="PANTHER" id="PTHR46355">
    <property type="entry name" value="UPF0428 PROTEIN CXORF56"/>
    <property type="match status" value="1"/>
</dbReference>
<evidence type="ECO:0000256" key="1">
    <source>
        <dbReference type="ARBA" id="ARBA00024205"/>
    </source>
</evidence>
<dbReference type="OMA" id="QQYRKNC"/>
<dbReference type="Proteomes" id="UP000472272">
    <property type="component" value="Chromosome 17"/>
</dbReference>
<dbReference type="Pfam" id="PF25809">
    <property type="entry name" value="STEEP1"/>
    <property type="match status" value="1"/>
</dbReference>
<comment type="similarity">
    <text evidence="1">Belongs to the STEEP1 family.</text>
</comment>
<organism evidence="6 7">
    <name type="scientific">Podarcis muralis</name>
    <name type="common">Wall lizard</name>
    <name type="synonym">Lacerta muralis</name>
    <dbReference type="NCBI Taxonomy" id="64176"/>
    <lineage>
        <taxon>Eukaryota</taxon>
        <taxon>Metazoa</taxon>
        <taxon>Chordata</taxon>
        <taxon>Craniata</taxon>
        <taxon>Vertebrata</taxon>
        <taxon>Euteleostomi</taxon>
        <taxon>Lepidosauria</taxon>
        <taxon>Squamata</taxon>
        <taxon>Bifurcata</taxon>
        <taxon>Unidentata</taxon>
        <taxon>Episquamata</taxon>
        <taxon>Laterata</taxon>
        <taxon>Lacertibaenia</taxon>
        <taxon>Lacertidae</taxon>
        <taxon>Podarcis</taxon>
    </lineage>
</organism>
<feature type="domain" description="STEEP1" evidence="5">
    <location>
        <begin position="23"/>
        <end position="124"/>
    </location>
</feature>
<dbReference type="InterPro" id="IPR029704">
    <property type="entry name" value="STEEP-like"/>
</dbReference>
<dbReference type="GO" id="GO:0005737">
    <property type="term" value="C:cytoplasm"/>
    <property type="evidence" value="ECO:0007669"/>
    <property type="project" value="GOC"/>
</dbReference>
<dbReference type="GeneTree" id="ENSGT00390000002197"/>
<reference evidence="6 7" key="1">
    <citation type="journal article" date="2019" name="Proc. Natl. Acad. Sci. U.S.A.">
        <title>Regulatory changes in pterin and carotenoid genes underlie balanced color polymorphisms in the wall lizard.</title>
        <authorList>
            <person name="Andrade P."/>
            <person name="Pinho C."/>
            <person name="Perez I de Lanuza G."/>
            <person name="Afonso S."/>
            <person name="Brejcha J."/>
            <person name="Rubin C.J."/>
            <person name="Wallerman O."/>
            <person name="Pereira P."/>
            <person name="Sabatino S.J."/>
            <person name="Bellati A."/>
            <person name="Pellitteri-Rosa D."/>
            <person name="Bosakova Z."/>
            <person name="Bunikis I."/>
            <person name="Carretero M.A."/>
            <person name="Feiner N."/>
            <person name="Marsik P."/>
            <person name="Pauperio F."/>
            <person name="Salvi D."/>
            <person name="Soler L."/>
            <person name="While G.M."/>
            <person name="Uller T."/>
            <person name="Font E."/>
            <person name="Andersson L."/>
            <person name="Carneiro M."/>
        </authorList>
    </citation>
    <scope>NUCLEOTIDE SEQUENCE</scope>
</reference>
<keyword evidence="7" id="KW-1185">Reference proteome</keyword>
<comment type="function">
    <text evidence="3">Molecular adapter that stimulates membrane curvature formation and subsequent endoplasmic reticulum exit site (ERES) establishment by recruiting PI3K complex I, leading to COPII vesicle-mediated transport. Promotes endoplasmic reticulum (ER) exit of cGAMP-activated STING1 oligomers.</text>
</comment>
<name>A0A670KDR3_PODMU</name>
<reference evidence="6" key="2">
    <citation type="submission" date="2025-08" db="UniProtKB">
        <authorList>
            <consortium name="Ensembl"/>
        </authorList>
    </citation>
    <scope>IDENTIFICATION</scope>
</reference>
<dbReference type="PANTHER" id="PTHR46355:SF1">
    <property type="entry name" value="STING ER EXIT PROTEIN"/>
    <property type="match status" value="1"/>
</dbReference>
<dbReference type="Ensembl" id="ENSPMRT00000035815.1">
    <property type="protein sequence ID" value="ENSPMRP00000033764.1"/>
    <property type="gene ID" value="ENSPMRG00000021888.1"/>
</dbReference>
<dbReference type="GO" id="GO:0090158">
    <property type="term" value="P:endoplasmic reticulum membrane organization"/>
    <property type="evidence" value="ECO:0007669"/>
    <property type="project" value="TreeGrafter"/>
</dbReference>